<dbReference type="EMBL" id="CADCXU010035329">
    <property type="protein sequence ID" value="CAB0020449.1"/>
    <property type="molecule type" value="Genomic_DNA"/>
</dbReference>
<dbReference type="Proteomes" id="UP000479000">
    <property type="component" value="Unassembled WGS sequence"/>
</dbReference>
<accession>A0A6H5HTJ4</accession>
<organism evidence="2 3">
    <name type="scientific">Nesidiocoris tenuis</name>
    <dbReference type="NCBI Taxonomy" id="355587"/>
    <lineage>
        <taxon>Eukaryota</taxon>
        <taxon>Metazoa</taxon>
        <taxon>Ecdysozoa</taxon>
        <taxon>Arthropoda</taxon>
        <taxon>Hexapoda</taxon>
        <taxon>Insecta</taxon>
        <taxon>Pterygota</taxon>
        <taxon>Neoptera</taxon>
        <taxon>Paraneoptera</taxon>
        <taxon>Hemiptera</taxon>
        <taxon>Heteroptera</taxon>
        <taxon>Panheteroptera</taxon>
        <taxon>Cimicomorpha</taxon>
        <taxon>Miridae</taxon>
        <taxon>Dicyphina</taxon>
        <taxon>Nesidiocoris</taxon>
    </lineage>
</organism>
<evidence type="ECO:0000313" key="1">
    <source>
        <dbReference type="EMBL" id="CAB0020447.1"/>
    </source>
</evidence>
<evidence type="ECO:0000313" key="2">
    <source>
        <dbReference type="EMBL" id="CAB0020449.1"/>
    </source>
</evidence>
<protein>
    <submittedName>
        <fullName evidence="2">Uncharacterized protein</fullName>
    </submittedName>
</protein>
<gene>
    <name evidence="1" type="ORF">NTEN_LOCUS24026</name>
    <name evidence="2" type="ORF">NTEN_LOCUS24028</name>
</gene>
<dbReference type="OrthoDB" id="6600976at2759"/>
<reference evidence="2 3" key="1">
    <citation type="submission" date="2020-02" db="EMBL/GenBank/DDBJ databases">
        <authorList>
            <person name="Ferguson B K."/>
        </authorList>
    </citation>
    <scope>NUCLEOTIDE SEQUENCE [LARGE SCALE GENOMIC DNA]</scope>
</reference>
<feature type="non-terminal residue" evidence="2">
    <location>
        <position position="94"/>
    </location>
</feature>
<keyword evidence="3" id="KW-1185">Reference proteome</keyword>
<dbReference type="EMBL" id="CADCXU010035327">
    <property type="protein sequence ID" value="CAB0020447.1"/>
    <property type="molecule type" value="Genomic_DNA"/>
</dbReference>
<evidence type="ECO:0000313" key="3">
    <source>
        <dbReference type="Proteomes" id="UP000479000"/>
    </source>
</evidence>
<proteinExistence type="predicted"/>
<name>A0A6H5HTJ4_9HEMI</name>
<dbReference type="AlphaFoldDB" id="A0A6H5HTJ4"/>
<sequence length="94" mass="11247">MTSMFPDDDCRQLLLRKGVYPYTYISNWEVLEETSLPPRETFYSDLTLEHISEADFNHAHTVWRRFNIGTLMEYTLLYLKTDIVLLADVFESYR</sequence>